<dbReference type="OrthoDB" id="4207594at2759"/>
<evidence type="ECO:0000256" key="1">
    <source>
        <dbReference type="ARBA" id="ARBA00022884"/>
    </source>
</evidence>
<dbReference type="InterPro" id="IPR000504">
    <property type="entry name" value="RRM_dom"/>
</dbReference>
<dbReference type="AlphaFoldDB" id="A0A401NVL7"/>
<dbReference type="STRING" id="75743.A0A401NVL7"/>
<evidence type="ECO:0000313" key="5">
    <source>
        <dbReference type="Proteomes" id="UP000288216"/>
    </source>
</evidence>
<gene>
    <name evidence="4" type="ORF">scyTo_0013399</name>
</gene>
<evidence type="ECO:0000256" key="2">
    <source>
        <dbReference type="PROSITE-ProRule" id="PRU00176"/>
    </source>
</evidence>
<dbReference type="SMART" id="SM00360">
    <property type="entry name" value="RRM"/>
    <property type="match status" value="1"/>
</dbReference>
<evidence type="ECO:0000259" key="3">
    <source>
        <dbReference type="PROSITE" id="PS50102"/>
    </source>
</evidence>
<dbReference type="InterPro" id="IPR035979">
    <property type="entry name" value="RBD_domain_sf"/>
</dbReference>
<dbReference type="Gene3D" id="3.30.70.330">
    <property type="match status" value="1"/>
</dbReference>
<dbReference type="PANTHER" id="PTHR48034">
    <property type="entry name" value="TRANSFORMER-2 SEX-DETERMINING PROTEIN-RELATED"/>
    <property type="match status" value="1"/>
</dbReference>
<dbReference type="Pfam" id="PF00076">
    <property type="entry name" value="RRM_1"/>
    <property type="match status" value="1"/>
</dbReference>
<feature type="domain" description="RRM" evidence="3">
    <location>
        <begin position="8"/>
        <end position="75"/>
    </location>
</feature>
<dbReference type="PROSITE" id="PS50102">
    <property type="entry name" value="RRM"/>
    <property type="match status" value="1"/>
</dbReference>
<dbReference type="InterPro" id="IPR012677">
    <property type="entry name" value="Nucleotide-bd_a/b_plait_sf"/>
</dbReference>
<sequence>MIDRNDDRKLFVGGLSFDTDEQALEEVFTKYGDIVDARVMKDKCTITSHGFVTFENMENARDAMKALNGQSLDGR</sequence>
<proteinExistence type="predicted"/>
<evidence type="ECO:0000313" key="4">
    <source>
        <dbReference type="EMBL" id="GCB64902.1"/>
    </source>
</evidence>
<dbReference type="EMBL" id="BFAA01006820">
    <property type="protein sequence ID" value="GCB64902.1"/>
    <property type="molecule type" value="Genomic_DNA"/>
</dbReference>
<comment type="caution">
    <text evidence="4">The sequence shown here is derived from an EMBL/GenBank/DDBJ whole genome shotgun (WGS) entry which is preliminary data.</text>
</comment>
<dbReference type="Proteomes" id="UP000288216">
    <property type="component" value="Unassembled WGS sequence"/>
</dbReference>
<accession>A0A401NVL7</accession>
<name>A0A401NVL7_SCYTO</name>
<organism evidence="4 5">
    <name type="scientific">Scyliorhinus torazame</name>
    <name type="common">Cloudy catshark</name>
    <name type="synonym">Catulus torazame</name>
    <dbReference type="NCBI Taxonomy" id="75743"/>
    <lineage>
        <taxon>Eukaryota</taxon>
        <taxon>Metazoa</taxon>
        <taxon>Chordata</taxon>
        <taxon>Craniata</taxon>
        <taxon>Vertebrata</taxon>
        <taxon>Chondrichthyes</taxon>
        <taxon>Elasmobranchii</taxon>
        <taxon>Galeomorphii</taxon>
        <taxon>Galeoidea</taxon>
        <taxon>Carcharhiniformes</taxon>
        <taxon>Scyliorhinidae</taxon>
        <taxon>Scyliorhinus</taxon>
    </lineage>
</organism>
<keyword evidence="1 2" id="KW-0694">RNA-binding</keyword>
<protein>
    <recommendedName>
        <fullName evidence="3">RRM domain-containing protein</fullName>
    </recommendedName>
</protein>
<dbReference type="OMA" id="FHIDEWP"/>
<keyword evidence="5" id="KW-1185">Reference proteome</keyword>
<dbReference type="InterPro" id="IPR050441">
    <property type="entry name" value="RBM"/>
</dbReference>
<reference evidence="4 5" key="1">
    <citation type="journal article" date="2018" name="Nat. Ecol. Evol.">
        <title>Shark genomes provide insights into elasmobranch evolution and the origin of vertebrates.</title>
        <authorList>
            <person name="Hara Y"/>
            <person name="Yamaguchi K"/>
            <person name="Onimaru K"/>
            <person name="Kadota M"/>
            <person name="Koyanagi M"/>
            <person name="Keeley SD"/>
            <person name="Tatsumi K"/>
            <person name="Tanaka K"/>
            <person name="Motone F"/>
            <person name="Kageyama Y"/>
            <person name="Nozu R"/>
            <person name="Adachi N"/>
            <person name="Nishimura O"/>
            <person name="Nakagawa R"/>
            <person name="Tanegashima C"/>
            <person name="Kiyatake I"/>
            <person name="Matsumoto R"/>
            <person name="Murakumo K"/>
            <person name="Nishida K"/>
            <person name="Terakita A"/>
            <person name="Kuratani S"/>
            <person name="Sato K"/>
            <person name="Hyodo S Kuraku.S."/>
        </authorList>
    </citation>
    <scope>NUCLEOTIDE SEQUENCE [LARGE SCALE GENOMIC DNA]</scope>
</reference>
<dbReference type="SUPFAM" id="SSF54928">
    <property type="entry name" value="RNA-binding domain, RBD"/>
    <property type="match status" value="1"/>
</dbReference>
<dbReference type="GO" id="GO:0003723">
    <property type="term" value="F:RNA binding"/>
    <property type="evidence" value="ECO:0007669"/>
    <property type="project" value="UniProtKB-UniRule"/>
</dbReference>